<dbReference type="InterPro" id="IPR001789">
    <property type="entry name" value="Sig_transdc_resp-reg_receiver"/>
</dbReference>
<dbReference type="PANTHER" id="PTHR43228:SF1">
    <property type="entry name" value="TWO-COMPONENT RESPONSE REGULATOR ARR22"/>
    <property type="match status" value="1"/>
</dbReference>
<comment type="caution">
    <text evidence="3">The sequence shown here is derived from an EMBL/GenBank/DDBJ whole genome shotgun (WGS) entry which is preliminary data.</text>
</comment>
<feature type="modified residue" description="4-aspartylphosphate" evidence="1">
    <location>
        <position position="65"/>
    </location>
</feature>
<feature type="domain" description="Response regulatory" evidence="2">
    <location>
        <begin position="15"/>
        <end position="134"/>
    </location>
</feature>
<dbReference type="EMBL" id="JBIGHV010000011">
    <property type="protein sequence ID" value="MFG6433104.1"/>
    <property type="molecule type" value="Genomic_DNA"/>
</dbReference>
<dbReference type="Pfam" id="PF00072">
    <property type="entry name" value="Response_reg"/>
    <property type="match status" value="1"/>
</dbReference>
<dbReference type="CDD" id="cd17589">
    <property type="entry name" value="REC_TPR"/>
    <property type="match status" value="1"/>
</dbReference>
<dbReference type="PROSITE" id="PS50110">
    <property type="entry name" value="RESPONSE_REGULATORY"/>
    <property type="match status" value="1"/>
</dbReference>
<accession>A0ABW7FAJ5</accession>
<dbReference type="InterPro" id="IPR052048">
    <property type="entry name" value="ST_Response_Regulator"/>
</dbReference>
<dbReference type="InterPro" id="IPR019734">
    <property type="entry name" value="TPR_rpt"/>
</dbReference>
<dbReference type="InterPro" id="IPR011990">
    <property type="entry name" value="TPR-like_helical_dom_sf"/>
</dbReference>
<evidence type="ECO:0000256" key="1">
    <source>
        <dbReference type="PROSITE-ProRule" id="PRU00169"/>
    </source>
</evidence>
<evidence type="ECO:0000259" key="2">
    <source>
        <dbReference type="PROSITE" id="PS50110"/>
    </source>
</evidence>
<organism evidence="3 4">
    <name type="scientific">Pelomonas parva</name>
    <dbReference type="NCBI Taxonomy" id="3299032"/>
    <lineage>
        <taxon>Bacteria</taxon>
        <taxon>Pseudomonadati</taxon>
        <taxon>Pseudomonadota</taxon>
        <taxon>Betaproteobacteria</taxon>
        <taxon>Burkholderiales</taxon>
        <taxon>Sphaerotilaceae</taxon>
        <taxon>Roseateles</taxon>
    </lineage>
</organism>
<dbReference type="Pfam" id="PF13432">
    <property type="entry name" value="TPR_16"/>
    <property type="match status" value="1"/>
</dbReference>
<dbReference type="Proteomes" id="UP001606210">
    <property type="component" value="Unassembled WGS sequence"/>
</dbReference>
<gene>
    <name evidence="3" type="ORF">ACG00Y_24540</name>
</gene>
<keyword evidence="1" id="KW-0597">Phosphoprotein</keyword>
<keyword evidence="4" id="KW-1185">Reference proteome</keyword>
<dbReference type="Gene3D" id="1.25.40.10">
    <property type="entry name" value="Tetratricopeptide repeat domain"/>
    <property type="match status" value="1"/>
</dbReference>
<name>A0ABW7FAJ5_9BURK</name>
<protein>
    <submittedName>
        <fullName evidence="3">Tetratricopeptide repeat protein</fullName>
    </submittedName>
</protein>
<dbReference type="PANTHER" id="PTHR43228">
    <property type="entry name" value="TWO-COMPONENT RESPONSE REGULATOR"/>
    <property type="match status" value="1"/>
</dbReference>
<sequence length="544" mass="58582">MKTISPHEDPLAGKDFLLIEDFEAMRTVLKGLLLRCGAQRVDTARDGREATAMLAAKPYGVVMCDYNLGPGKNGQQLLEEARLKNWIGPATVWLMITAEKTSVMVSAAAEDAPDDYLLKPITESLLQTRLLKLVERKSALAGIAAAMKAQDWKRALQLCDEQLAAGTKSLAEVLRLQALLHQKLGDWPKAQALYESVLQRGPIAWAKLGLAQVRVHLNDLDGARALLQEAVREHPQYLEAYDELAGVLHTQGEGQQQVAVLERAVNLSPNSAHRQSALGVAAQAQGQRDMAERAFSRALKLTEHSAIEDLEPFLGLAKLNTEAGAPAEAQKLIATMSQRYSNSHDAHLLGKAEQVRALQALGDTAGAARLAAELVALSADETSPGAADIAARVAETLIEAQQADAATQLLHHLTHNHHDDERLLKRTQRAFESLGLGASGGELAAAARREATNAMKDGMQLMASGDHQAALESLRGAKTSMPRNARVLLNFAAVALTVVQRHGRSAALEAEARNCIATAQALRPDEPRVADLLRQLARLTQGPA</sequence>
<dbReference type="SMART" id="SM00028">
    <property type="entry name" value="TPR"/>
    <property type="match status" value="3"/>
</dbReference>
<proteinExistence type="predicted"/>
<evidence type="ECO:0000313" key="4">
    <source>
        <dbReference type="Proteomes" id="UP001606210"/>
    </source>
</evidence>
<dbReference type="InterPro" id="IPR011006">
    <property type="entry name" value="CheY-like_superfamily"/>
</dbReference>
<reference evidence="3 4" key="1">
    <citation type="submission" date="2024-08" db="EMBL/GenBank/DDBJ databases">
        <authorList>
            <person name="Lu H."/>
        </authorList>
    </citation>
    <scope>NUCLEOTIDE SEQUENCE [LARGE SCALE GENOMIC DNA]</scope>
    <source>
        <strain evidence="3 4">LYH14W</strain>
    </source>
</reference>
<dbReference type="Gene3D" id="3.40.50.2300">
    <property type="match status" value="1"/>
</dbReference>
<dbReference type="SUPFAM" id="SSF48452">
    <property type="entry name" value="TPR-like"/>
    <property type="match status" value="2"/>
</dbReference>
<evidence type="ECO:0000313" key="3">
    <source>
        <dbReference type="EMBL" id="MFG6433104.1"/>
    </source>
</evidence>
<dbReference type="SMART" id="SM00448">
    <property type="entry name" value="REC"/>
    <property type="match status" value="1"/>
</dbReference>
<dbReference type="SUPFAM" id="SSF52172">
    <property type="entry name" value="CheY-like"/>
    <property type="match status" value="1"/>
</dbReference>
<dbReference type="RefSeq" id="WP_394483529.1">
    <property type="nucleotide sequence ID" value="NZ_JBIGHV010000011.1"/>
</dbReference>